<keyword evidence="2" id="KW-1185">Reference proteome</keyword>
<protein>
    <submittedName>
        <fullName evidence="1">Putative DNA primase/helicase</fullName>
    </submittedName>
</protein>
<organism evidence="1 2">
    <name type="scientific">Sphingobium vermicomposti</name>
    <dbReference type="NCBI Taxonomy" id="529005"/>
    <lineage>
        <taxon>Bacteria</taxon>
        <taxon>Pseudomonadati</taxon>
        <taxon>Pseudomonadota</taxon>
        <taxon>Alphaproteobacteria</taxon>
        <taxon>Sphingomonadales</taxon>
        <taxon>Sphingomonadaceae</taxon>
        <taxon>Sphingobium</taxon>
    </lineage>
</organism>
<evidence type="ECO:0000313" key="1">
    <source>
        <dbReference type="EMBL" id="NIJ16482.1"/>
    </source>
</evidence>
<keyword evidence="1" id="KW-0378">Hydrolase</keyword>
<proteinExistence type="predicted"/>
<reference evidence="1 2" key="1">
    <citation type="submission" date="2020-03" db="EMBL/GenBank/DDBJ databases">
        <title>Genomic Encyclopedia of Type Strains, Phase IV (KMG-IV): sequencing the most valuable type-strain genomes for metagenomic binning, comparative biology and taxonomic classification.</title>
        <authorList>
            <person name="Goeker M."/>
        </authorList>
    </citation>
    <scope>NUCLEOTIDE SEQUENCE [LARGE SCALE GENOMIC DNA]</scope>
    <source>
        <strain evidence="1 2">DSM 21299</strain>
    </source>
</reference>
<keyword evidence="1" id="KW-0067">ATP-binding</keyword>
<name>A0A846M3J2_9SPHN</name>
<dbReference type="AlphaFoldDB" id="A0A846M3J2"/>
<keyword evidence="1" id="KW-0547">Nucleotide-binding</keyword>
<dbReference type="RefSeq" id="WP_341785953.1">
    <property type="nucleotide sequence ID" value="NZ_JAASQR010000002.1"/>
</dbReference>
<dbReference type="Proteomes" id="UP000576821">
    <property type="component" value="Unassembled WGS sequence"/>
</dbReference>
<comment type="caution">
    <text evidence="1">The sequence shown here is derived from an EMBL/GenBank/DDBJ whole genome shotgun (WGS) entry which is preliminary data.</text>
</comment>
<evidence type="ECO:0000313" key="2">
    <source>
        <dbReference type="Proteomes" id="UP000576821"/>
    </source>
</evidence>
<dbReference type="EMBL" id="JAASQR010000002">
    <property type="protein sequence ID" value="NIJ16482.1"/>
    <property type="molecule type" value="Genomic_DNA"/>
</dbReference>
<sequence>MKVEAFSYSRRDRHSDGTMTQDAFAAFIAAMEAAGVRPTEPIADRLGSDLIRFACEGDGSGKRNGWAVLHLDERPAGAFGNYRLQVSETWRSGAIMRLSPAERREVTERYRAEKERREAMRLHEQQEAAARCRARWERCRSADPQHPYLVRKRVSGEGLRQDGNRLLVPMLDAGGVIWNLQAIAPDGSKRFATGGRQAGLFCLIGDPGAVMLVGEGFATCAAARRAAGYAAAVAFSAANLSATAQAMALAYPEADLVILADDDAHLVDHPTIRKNVGLEAARAAALAVGGRLAIPPRKDDAA</sequence>
<dbReference type="GO" id="GO:0004386">
    <property type="term" value="F:helicase activity"/>
    <property type="evidence" value="ECO:0007669"/>
    <property type="project" value="UniProtKB-KW"/>
</dbReference>
<gene>
    <name evidence="1" type="ORF">FHS54_001448</name>
</gene>
<keyword evidence="1" id="KW-0347">Helicase</keyword>
<accession>A0A846M3J2</accession>